<gene>
    <name evidence="2" type="ORF">V6N12_042448</name>
</gene>
<dbReference type="Proteomes" id="UP001472677">
    <property type="component" value="Unassembled WGS sequence"/>
</dbReference>
<dbReference type="EMBL" id="JBBPBM010000015">
    <property type="protein sequence ID" value="KAK8559166.1"/>
    <property type="molecule type" value="Genomic_DNA"/>
</dbReference>
<sequence length="308" mass="33627">MIGLWAYSNTLHTTRQLIVHGWLINAIISGFKFNVGETGWTRKEYMRKVDLTDVIPLQMAMLTPLASHQSPVETPAPSPADAQNDTPAANPIDSPAHTPKAYTSFASTPTTPPNPPAADTPTPAPTTEATPSIQLLQLRNQLQQVEGQHLQLIEETKVSQTSLNNFLCFQFPNVANFFPTQPTTAPPPAAASTADPSVEADQMEPINLSMEDVFNWQTPHEHLLEVLADIPESYRARKCKAPVAKIIKEDTPTDTTVDLEATSDPPTQLTPTRRQRLNIIINDSSDDENDDGNNNGSADLASSRSVAF</sequence>
<evidence type="ECO:0000313" key="2">
    <source>
        <dbReference type="EMBL" id="KAK8559166.1"/>
    </source>
</evidence>
<proteinExistence type="predicted"/>
<keyword evidence="3" id="KW-1185">Reference proteome</keyword>
<evidence type="ECO:0000256" key="1">
    <source>
        <dbReference type="SAM" id="MobiDB-lite"/>
    </source>
</evidence>
<feature type="compositionally biased region" description="Pro residues" evidence="1">
    <location>
        <begin position="110"/>
        <end position="124"/>
    </location>
</feature>
<protein>
    <submittedName>
        <fullName evidence="2">Uncharacterized protein</fullName>
    </submittedName>
</protein>
<organism evidence="2 3">
    <name type="scientific">Hibiscus sabdariffa</name>
    <name type="common">roselle</name>
    <dbReference type="NCBI Taxonomy" id="183260"/>
    <lineage>
        <taxon>Eukaryota</taxon>
        <taxon>Viridiplantae</taxon>
        <taxon>Streptophyta</taxon>
        <taxon>Embryophyta</taxon>
        <taxon>Tracheophyta</taxon>
        <taxon>Spermatophyta</taxon>
        <taxon>Magnoliopsida</taxon>
        <taxon>eudicotyledons</taxon>
        <taxon>Gunneridae</taxon>
        <taxon>Pentapetalae</taxon>
        <taxon>rosids</taxon>
        <taxon>malvids</taxon>
        <taxon>Malvales</taxon>
        <taxon>Malvaceae</taxon>
        <taxon>Malvoideae</taxon>
        <taxon>Hibiscus</taxon>
    </lineage>
</organism>
<name>A0ABR2EH37_9ROSI</name>
<evidence type="ECO:0000313" key="3">
    <source>
        <dbReference type="Proteomes" id="UP001472677"/>
    </source>
</evidence>
<feature type="region of interest" description="Disordered" evidence="1">
    <location>
        <begin position="66"/>
        <end position="128"/>
    </location>
</feature>
<comment type="caution">
    <text evidence="2">The sequence shown here is derived from an EMBL/GenBank/DDBJ whole genome shotgun (WGS) entry which is preliminary data.</text>
</comment>
<feature type="region of interest" description="Disordered" evidence="1">
    <location>
        <begin position="282"/>
        <end position="308"/>
    </location>
</feature>
<accession>A0ABR2EH37</accession>
<reference evidence="2 3" key="1">
    <citation type="journal article" date="2024" name="G3 (Bethesda)">
        <title>Genome assembly of Hibiscus sabdariffa L. provides insights into metabolisms of medicinal natural products.</title>
        <authorList>
            <person name="Kim T."/>
        </authorList>
    </citation>
    <scope>NUCLEOTIDE SEQUENCE [LARGE SCALE GENOMIC DNA]</scope>
    <source>
        <strain evidence="2">TK-2024</strain>
        <tissue evidence="2">Old leaves</tissue>
    </source>
</reference>